<dbReference type="Proteomes" id="UP001177260">
    <property type="component" value="Unassembled WGS sequence"/>
</dbReference>
<protein>
    <submittedName>
        <fullName evidence="1">Uncharacterized protein</fullName>
    </submittedName>
</protein>
<sequence length="520" mass="57386">MPNQCQPRAKRKAVPPAQPIFQEPSQCVKEGSYESSHESSIYDAVRTSSLNDVNACGPSSIDEPNVLDSRMAANIAMLLPLTPEQTAHNPPLHRQDYCQSQEANSCKRHTHLLFDSFTPKPPPAKQARQREVSSLNDICRRPTTPKWSKYLFSPARPVLPRYPPPVRSPTPPGLPSFGTQDAIGYSAQFPVQSSTVDRQPQLHDRFYRNQNSRRQTAQDTGALSYGERWRRRLGFASVSPSSQPTQQVCTVARAADGTAVLGRFPYRQSGHGMNAARRLDEHPFHRRTLTMAQCDGVNADDGTIHEDARSIVGVANLDQRTSVASSADSSTENHELQNAPPRPRNAVLRPPRKPISMNTFRDVSRRTSYQTFVGQPPAPEEPGEGPGSGLQAHSRTSDPAGGLLASTQTSMISNVQQLDVGGEDKPVTWLQQVKTSASCFVCCLRMGNESDTATDSNTSSHDTYVTARSRVTDESTTEQPHNWVGLGKQSQQFLRWCSDTWKSLRGLASRNFLVTEPMLG</sequence>
<evidence type="ECO:0000313" key="2">
    <source>
        <dbReference type="Proteomes" id="UP001177260"/>
    </source>
</evidence>
<evidence type="ECO:0000313" key="1">
    <source>
        <dbReference type="EMBL" id="KAK1139689.1"/>
    </source>
</evidence>
<dbReference type="EMBL" id="JAOPJF010000101">
    <property type="protein sequence ID" value="KAK1139689.1"/>
    <property type="molecule type" value="Genomic_DNA"/>
</dbReference>
<reference evidence="1 2" key="1">
    <citation type="journal article" date="2023" name="ACS Omega">
        <title>Identification of the Neoaspergillic Acid Biosynthesis Gene Cluster by Establishing an In Vitro CRISPR-Ribonucleoprotein Genetic System in Aspergillus melleus.</title>
        <authorList>
            <person name="Yuan B."/>
            <person name="Grau M.F."/>
            <person name="Murata R.M."/>
            <person name="Torok T."/>
            <person name="Venkateswaran K."/>
            <person name="Stajich J.E."/>
            <person name="Wang C.C.C."/>
        </authorList>
    </citation>
    <scope>NUCLEOTIDE SEQUENCE [LARGE SCALE GENOMIC DNA]</scope>
    <source>
        <strain evidence="1 2">IMV 1140</strain>
    </source>
</reference>
<organism evidence="1 2">
    <name type="scientific">Aspergillus melleus</name>
    <dbReference type="NCBI Taxonomy" id="138277"/>
    <lineage>
        <taxon>Eukaryota</taxon>
        <taxon>Fungi</taxon>
        <taxon>Dikarya</taxon>
        <taxon>Ascomycota</taxon>
        <taxon>Pezizomycotina</taxon>
        <taxon>Eurotiomycetes</taxon>
        <taxon>Eurotiomycetidae</taxon>
        <taxon>Eurotiales</taxon>
        <taxon>Aspergillaceae</taxon>
        <taxon>Aspergillus</taxon>
        <taxon>Aspergillus subgen. Circumdati</taxon>
    </lineage>
</organism>
<accession>A0ACC3AQ40</accession>
<gene>
    <name evidence="1" type="ORF">N8T08_000558</name>
</gene>
<proteinExistence type="predicted"/>
<comment type="caution">
    <text evidence="1">The sequence shown here is derived from an EMBL/GenBank/DDBJ whole genome shotgun (WGS) entry which is preliminary data.</text>
</comment>
<keyword evidence="2" id="KW-1185">Reference proteome</keyword>
<name>A0ACC3AQ40_9EURO</name>